<organism evidence="4 5">
    <name type="scientific">Somion occarium</name>
    <dbReference type="NCBI Taxonomy" id="3059160"/>
    <lineage>
        <taxon>Eukaryota</taxon>
        <taxon>Fungi</taxon>
        <taxon>Dikarya</taxon>
        <taxon>Basidiomycota</taxon>
        <taxon>Agaricomycotina</taxon>
        <taxon>Agaricomycetes</taxon>
        <taxon>Polyporales</taxon>
        <taxon>Cerrenaceae</taxon>
        <taxon>Somion</taxon>
    </lineage>
</organism>
<keyword evidence="3" id="KW-0560">Oxidoreductase</keyword>
<dbReference type="Proteomes" id="UP001497453">
    <property type="component" value="Chromosome 4"/>
</dbReference>
<gene>
    <name evidence="4" type="ORF">GFSPODELE1_LOCUS6498</name>
</gene>
<keyword evidence="2" id="KW-0274">FAD</keyword>
<name>A0ABP1DLX4_9APHY</name>
<accession>A0ABP1DLX4</accession>
<evidence type="ECO:0000256" key="1">
    <source>
        <dbReference type="ARBA" id="ARBA00022630"/>
    </source>
</evidence>
<evidence type="ECO:0008006" key="6">
    <source>
        <dbReference type="Google" id="ProtNLM"/>
    </source>
</evidence>
<keyword evidence="5" id="KW-1185">Reference proteome</keyword>
<dbReference type="InterPro" id="IPR020946">
    <property type="entry name" value="Flavin_mOase-like"/>
</dbReference>
<evidence type="ECO:0000256" key="2">
    <source>
        <dbReference type="ARBA" id="ARBA00022827"/>
    </source>
</evidence>
<dbReference type="InterPro" id="IPR050982">
    <property type="entry name" value="Auxin_biosynth/cation_transpt"/>
</dbReference>
<evidence type="ECO:0000256" key="3">
    <source>
        <dbReference type="ARBA" id="ARBA00023002"/>
    </source>
</evidence>
<proteinExistence type="predicted"/>
<keyword evidence="1" id="KW-0285">Flavoprotein</keyword>
<dbReference type="PANTHER" id="PTHR43539:SF68">
    <property type="entry name" value="FLAVIN-BINDING MONOOXYGENASE-LIKE PROTEIN (AFU_ORTHOLOGUE AFUA_4G09220)"/>
    <property type="match status" value="1"/>
</dbReference>
<evidence type="ECO:0000313" key="4">
    <source>
        <dbReference type="EMBL" id="CAL1707712.1"/>
    </source>
</evidence>
<dbReference type="PANTHER" id="PTHR43539">
    <property type="entry name" value="FLAVIN-BINDING MONOOXYGENASE-LIKE PROTEIN (AFU_ORTHOLOGUE AFUA_4G09220)"/>
    <property type="match status" value="1"/>
</dbReference>
<dbReference type="InterPro" id="IPR036188">
    <property type="entry name" value="FAD/NAD-bd_sf"/>
</dbReference>
<dbReference type="SUPFAM" id="SSF51905">
    <property type="entry name" value="FAD/NAD(P)-binding domain"/>
    <property type="match status" value="2"/>
</dbReference>
<evidence type="ECO:0000313" key="5">
    <source>
        <dbReference type="Proteomes" id="UP001497453"/>
    </source>
</evidence>
<dbReference type="Gene3D" id="3.50.50.60">
    <property type="entry name" value="FAD/NAD(P)-binding domain"/>
    <property type="match status" value="1"/>
</dbReference>
<dbReference type="EMBL" id="OZ037947">
    <property type="protein sequence ID" value="CAL1707712.1"/>
    <property type="molecule type" value="Genomic_DNA"/>
</dbReference>
<sequence>MSNASQANEIAQKWLSDFSNAVTSGDVEAVAQTFLPQGWLRDVLTFTWDIRALEGREKIKSYLSNTLVPAQISNIKLDNTPHFLPTFSVFSPKDGPGIEAAFTFETPIAQGRGYFRLLKDTDAKWKSWATCLILDELKGHEEAGFESGIYEGHTAAWGDILADRRAKIEKDPYVLIVGAGQTGLILAARFKQMGIPALVIDRNARVGDNWRKRYPTLALHTPKIHHSMLYQPYPSNWPLYTPRDKIADWLETYALNQDLVVWTNSQIQGRPKYNEDTGKWEIVIDHDNTVRTIYPSHVVVATGTLGAPLMPTLKDQDKFQGFVFHGSEYQGAKPFVGKKVVVVGAGNTSIDICQDLCTHKAASITMIQRSSSVVVSSPNVTKHIFEDWAPGVPVEVGDFKFGTVPFGLRKKVMQGLQAEMWKEEEELHAKLGEKGVSLWMGPEGEGQFIMVYGRGGGLDVGGADLIASGDIKVKQGVEPVAFKEKTLVFSDGSELEADVVIMATGYRKMREVNTDLFGEDVINRTSQVAGYDEEGELRGAYRPSGHPGLWFAVADFWTTRMYSKHLAIQLKAIELGLRKGPQ</sequence>
<reference evidence="5" key="1">
    <citation type="submission" date="2024-04" db="EMBL/GenBank/DDBJ databases">
        <authorList>
            <person name="Shaw F."/>
            <person name="Minotto A."/>
        </authorList>
    </citation>
    <scope>NUCLEOTIDE SEQUENCE [LARGE SCALE GENOMIC DNA]</scope>
</reference>
<protein>
    <recommendedName>
        <fullName evidence="6">Flavin-containing monooxygenase</fullName>
    </recommendedName>
</protein>
<dbReference type="PRINTS" id="PR00411">
    <property type="entry name" value="PNDRDTASEI"/>
</dbReference>
<dbReference type="Pfam" id="PF00743">
    <property type="entry name" value="FMO-like"/>
    <property type="match status" value="1"/>
</dbReference>